<evidence type="ECO:0000313" key="1">
    <source>
        <dbReference type="EMBL" id="CAD8066071.1"/>
    </source>
</evidence>
<evidence type="ECO:0000313" key="2">
    <source>
        <dbReference type="Proteomes" id="UP000692954"/>
    </source>
</evidence>
<proteinExistence type="predicted"/>
<reference evidence="1" key="1">
    <citation type="submission" date="2021-01" db="EMBL/GenBank/DDBJ databases">
        <authorList>
            <consortium name="Genoscope - CEA"/>
            <person name="William W."/>
        </authorList>
    </citation>
    <scope>NUCLEOTIDE SEQUENCE</scope>
</reference>
<name>A0A8S1LHR5_9CILI</name>
<dbReference type="EMBL" id="CAJJDN010000021">
    <property type="protein sequence ID" value="CAD8066071.1"/>
    <property type="molecule type" value="Genomic_DNA"/>
</dbReference>
<organism evidence="1 2">
    <name type="scientific">Paramecium sonneborni</name>
    <dbReference type="NCBI Taxonomy" id="65129"/>
    <lineage>
        <taxon>Eukaryota</taxon>
        <taxon>Sar</taxon>
        <taxon>Alveolata</taxon>
        <taxon>Ciliophora</taxon>
        <taxon>Intramacronucleata</taxon>
        <taxon>Oligohymenophorea</taxon>
        <taxon>Peniculida</taxon>
        <taxon>Parameciidae</taxon>
        <taxon>Paramecium</taxon>
    </lineage>
</organism>
<accession>A0A8S1LHR5</accession>
<keyword evidence="2" id="KW-1185">Reference proteome</keyword>
<comment type="caution">
    <text evidence="1">The sequence shown here is derived from an EMBL/GenBank/DDBJ whole genome shotgun (WGS) entry which is preliminary data.</text>
</comment>
<sequence>MQQKKFVKDYKQFDGFEKVGINFLPCTIKKGGECPSEQYFKPQDDKVIIHGRELTKHIINPPKPLYVFQSQQDGTRVIRGEFKEINKWIFHGNTQHAEQIFQFPNLMEVLHKPIK</sequence>
<dbReference type="AlphaFoldDB" id="A0A8S1LHR5"/>
<gene>
    <name evidence="1" type="ORF">PSON_ATCC_30995.1.T0210114</name>
</gene>
<dbReference type="Proteomes" id="UP000692954">
    <property type="component" value="Unassembled WGS sequence"/>
</dbReference>
<dbReference type="OrthoDB" id="282266at2759"/>
<protein>
    <submittedName>
        <fullName evidence="1">Uncharacterized protein</fullName>
    </submittedName>
</protein>